<proteinExistence type="predicted"/>
<dbReference type="EMBL" id="PFEP01000036">
    <property type="protein sequence ID" value="PJE72872.1"/>
    <property type="molecule type" value="Genomic_DNA"/>
</dbReference>
<feature type="region of interest" description="Disordered" evidence="1">
    <location>
        <begin position="48"/>
        <end position="70"/>
    </location>
</feature>
<evidence type="ECO:0000313" key="2">
    <source>
        <dbReference type="EMBL" id="PJE72872.1"/>
    </source>
</evidence>
<protein>
    <submittedName>
        <fullName evidence="2">Uncharacterized protein</fullName>
    </submittedName>
</protein>
<sequence length="70" mass="7780">MKPCIPNLLLEYIFSLFFTREFIVVCAREGGANTTSFLAAHFAKRRTKNCGGEKRSGESEGGQKFLPPNP</sequence>
<name>A0A2M8L8C2_9BACT</name>
<evidence type="ECO:0000313" key="3">
    <source>
        <dbReference type="Proteomes" id="UP000230603"/>
    </source>
</evidence>
<accession>A0A2M8L8C2</accession>
<reference evidence="3" key="1">
    <citation type="submission" date="2017-09" db="EMBL/GenBank/DDBJ databases">
        <title>Depth-based differentiation of microbial function through sediment-hosted aquifers and enrichment of novel symbionts in the deep terrestrial subsurface.</title>
        <authorList>
            <person name="Probst A.J."/>
            <person name="Ladd B."/>
            <person name="Jarett J.K."/>
            <person name="Geller-Mcgrath D.E."/>
            <person name="Sieber C.M.K."/>
            <person name="Emerson J.B."/>
            <person name="Anantharaman K."/>
            <person name="Thomas B.C."/>
            <person name="Malmstrom R."/>
            <person name="Stieglmeier M."/>
            <person name="Klingl A."/>
            <person name="Woyke T."/>
            <person name="Ryan C.M."/>
            <person name="Banfield J.F."/>
        </authorList>
    </citation>
    <scope>NUCLEOTIDE SEQUENCE [LARGE SCALE GENOMIC DNA]</scope>
</reference>
<gene>
    <name evidence="2" type="ORF">COV00_02900</name>
</gene>
<dbReference type="AlphaFoldDB" id="A0A2M8L8C2"/>
<feature type="non-terminal residue" evidence="2">
    <location>
        <position position="70"/>
    </location>
</feature>
<organism evidence="2 3">
    <name type="scientific">Candidatus Tagabacteria bacterium CG10_big_fil_rev_8_21_14_0_10_40_13</name>
    <dbReference type="NCBI Taxonomy" id="1975022"/>
    <lineage>
        <taxon>Bacteria</taxon>
        <taxon>Candidatus Tagaibacteriota</taxon>
    </lineage>
</organism>
<evidence type="ECO:0000256" key="1">
    <source>
        <dbReference type="SAM" id="MobiDB-lite"/>
    </source>
</evidence>
<comment type="caution">
    <text evidence="2">The sequence shown here is derived from an EMBL/GenBank/DDBJ whole genome shotgun (WGS) entry which is preliminary data.</text>
</comment>
<dbReference type="Proteomes" id="UP000230603">
    <property type="component" value="Unassembled WGS sequence"/>
</dbReference>